<dbReference type="SUPFAM" id="SSF82784">
    <property type="entry name" value="OsmC-like"/>
    <property type="match status" value="1"/>
</dbReference>
<dbReference type="AlphaFoldDB" id="A0A1H3RR93"/>
<dbReference type="Proteomes" id="UP000242415">
    <property type="component" value="Unassembled WGS sequence"/>
</dbReference>
<dbReference type="Pfam" id="PF02566">
    <property type="entry name" value="OsmC"/>
    <property type="match status" value="1"/>
</dbReference>
<feature type="region of interest" description="Disordered" evidence="2">
    <location>
        <begin position="1"/>
        <end position="42"/>
    </location>
</feature>
<dbReference type="EMBL" id="FNPH01000009">
    <property type="protein sequence ID" value="SDZ28207.1"/>
    <property type="molecule type" value="Genomic_DNA"/>
</dbReference>
<evidence type="ECO:0000313" key="4">
    <source>
        <dbReference type="Proteomes" id="UP000242415"/>
    </source>
</evidence>
<dbReference type="Gene3D" id="3.30.300.20">
    <property type="match status" value="1"/>
</dbReference>
<keyword evidence="4" id="KW-1185">Reference proteome</keyword>
<name>A0A1H3RR93_9ACTN</name>
<organism evidence="3 4">
    <name type="scientific">Micromonospora pattaloongensis</name>
    <dbReference type="NCBI Taxonomy" id="405436"/>
    <lineage>
        <taxon>Bacteria</taxon>
        <taxon>Bacillati</taxon>
        <taxon>Actinomycetota</taxon>
        <taxon>Actinomycetes</taxon>
        <taxon>Micromonosporales</taxon>
        <taxon>Micromonosporaceae</taxon>
        <taxon>Micromonospora</taxon>
    </lineage>
</organism>
<dbReference type="PANTHER" id="PTHR33797">
    <property type="entry name" value="ORGANIC HYDROPEROXIDE RESISTANCE PROTEIN-LIKE"/>
    <property type="match status" value="1"/>
</dbReference>
<gene>
    <name evidence="3" type="ORF">SAMN05444365_10922</name>
</gene>
<protein>
    <submittedName>
        <fullName evidence="3">Organic hydroperoxide reductase OsmC/OhrA</fullName>
    </submittedName>
</protein>
<evidence type="ECO:0000313" key="3">
    <source>
        <dbReference type="EMBL" id="SDZ28207.1"/>
    </source>
</evidence>
<comment type="similarity">
    <text evidence="1">Belongs to the OsmC/Ohr family.</text>
</comment>
<dbReference type="InterPro" id="IPR015946">
    <property type="entry name" value="KH_dom-like_a/b"/>
</dbReference>
<sequence length="141" mass="15151">MPSSSSWVHQAVATAEGGRVRTDDGELSTRLSSPLAPEGTGLTPEQLLAAAFASCLHHAAVEASTQITDESHTVQVRAEARLQRDEDGCYRADVRASIGSCGLSPRQLSSLVEYADRLWPFCRDGEPRHTLTVVPAGHEAR</sequence>
<dbReference type="STRING" id="405436.SAMN05444365_10922"/>
<reference evidence="4" key="1">
    <citation type="submission" date="2016-10" db="EMBL/GenBank/DDBJ databases">
        <authorList>
            <person name="Varghese N."/>
            <person name="Submissions S."/>
        </authorList>
    </citation>
    <scope>NUCLEOTIDE SEQUENCE [LARGE SCALE GENOMIC DNA]</scope>
    <source>
        <strain evidence="4">DSM 45245</strain>
    </source>
</reference>
<evidence type="ECO:0000256" key="1">
    <source>
        <dbReference type="ARBA" id="ARBA00007378"/>
    </source>
</evidence>
<dbReference type="InterPro" id="IPR003718">
    <property type="entry name" value="OsmC/Ohr_fam"/>
</dbReference>
<dbReference type="InterPro" id="IPR019953">
    <property type="entry name" value="OHR"/>
</dbReference>
<proteinExistence type="inferred from homology"/>
<dbReference type="InterPro" id="IPR036102">
    <property type="entry name" value="OsmC/Ohrsf"/>
</dbReference>
<accession>A0A1H3RR93</accession>
<dbReference type="RefSeq" id="WP_091559972.1">
    <property type="nucleotide sequence ID" value="NZ_FNPH01000009.1"/>
</dbReference>
<dbReference type="GO" id="GO:0006979">
    <property type="term" value="P:response to oxidative stress"/>
    <property type="evidence" value="ECO:0007669"/>
    <property type="project" value="InterPro"/>
</dbReference>
<dbReference type="PANTHER" id="PTHR33797:SF2">
    <property type="entry name" value="ORGANIC HYDROPEROXIDE RESISTANCE PROTEIN-LIKE"/>
    <property type="match status" value="1"/>
</dbReference>
<dbReference type="OrthoDB" id="3399708at2"/>
<evidence type="ECO:0000256" key="2">
    <source>
        <dbReference type="SAM" id="MobiDB-lite"/>
    </source>
</evidence>